<feature type="compositionally biased region" description="Low complexity" evidence="1">
    <location>
        <begin position="14"/>
        <end position="23"/>
    </location>
</feature>
<feature type="compositionally biased region" description="Basic residues" evidence="1">
    <location>
        <begin position="28"/>
        <end position="40"/>
    </location>
</feature>
<feature type="compositionally biased region" description="Basic and acidic residues" evidence="1">
    <location>
        <begin position="211"/>
        <end position="224"/>
    </location>
</feature>
<accession>A0A6J4QZ66</accession>
<gene>
    <name evidence="2" type="ORF">AVDCRST_MAG25-655</name>
</gene>
<feature type="compositionally biased region" description="Basic residues" evidence="1">
    <location>
        <begin position="50"/>
        <end position="60"/>
    </location>
</feature>
<dbReference type="EMBL" id="CADCVI010000042">
    <property type="protein sequence ID" value="CAA9459481.1"/>
    <property type="molecule type" value="Genomic_DNA"/>
</dbReference>
<feature type="non-terminal residue" evidence="2">
    <location>
        <position position="298"/>
    </location>
</feature>
<name>A0A6J4QZ66_9ACTN</name>
<feature type="compositionally biased region" description="Low complexity" evidence="1">
    <location>
        <begin position="104"/>
        <end position="114"/>
    </location>
</feature>
<feature type="region of interest" description="Disordered" evidence="1">
    <location>
        <begin position="274"/>
        <end position="298"/>
    </location>
</feature>
<protein>
    <submittedName>
        <fullName evidence="2">Permease of the drug/metabolite transporter (DMT) superfamily</fullName>
    </submittedName>
</protein>
<evidence type="ECO:0000256" key="1">
    <source>
        <dbReference type="SAM" id="MobiDB-lite"/>
    </source>
</evidence>
<feature type="region of interest" description="Disordered" evidence="1">
    <location>
        <begin position="183"/>
        <end position="224"/>
    </location>
</feature>
<dbReference type="AlphaFoldDB" id="A0A6J4QZ66"/>
<feature type="compositionally biased region" description="Basic and acidic residues" evidence="1">
    <location>
        <begin position="186"/>
        <end position="196"/>
    </location>
</feature>
<proteinExistence type="predicted"/>
<feature type="region of interest" description="Disordered" evidence="1">
    <location>
        <begin position="1"/>
        <end position="169"/>
    </location>
</feature>
<evidence type="ECO:0000313" key="2">
    <source>
        <dbReference type="EMBL" id="CAA9459481.1"/>
    </source>
</evidence>
<feature type="non-terminal residue" evidence="2">
    <location>
        <position position="1"/>
    </location>
</feature>
<feature type="compositionally biased region" description="Basic residues" evidence="1">
    <location>
        <begin position="75"/>
        <end position="99"/>
    </location>
</feature>
<reference evidence="2" key="1">
    <citation type="submission" date="2020-02" db="EMBL/GenBank/DDBJ databases">
        <authorList>
            <person name="Meier V. D."/>
        </authorList>
    </citation>
    <scope>NUCLEOTIDE SEQUENCE</scope>
    <source>
        <strain evidence="2">AVDCRST_MAG25</strain>
    </source>
</reference>
<sequence length="298" mass="33653">DEEGGGGRTRLPPRRALPAPRGLLFRDKLRRREVRRRRRSPAPFRGYALHPRRPPARRARAAPGAYEFRPQGRAAHARPRGRRRRRGAAVARYRRRYHHRGELSPDLLDSPDLGDAPRLRPGLRTSPPEGRGGARSGPARCRARGLGRPVLRRRDAPRGPSGPRGGDLLGLLHHALAPAPGSLSAVERRGLPDARGRARYLPGRRAPPRRGPAEPRDPRRERVGGRGLLAPLLRRFRVRRVAEGGAQGRRQPGARLPVPRHAHRGFCRHRAARRGLRARKDPRRGYTPRWRLPRPEQM</sequence>
<organism evidence="2">
    <name type="scientific">uncultured Rubrobacteraceae bacterium</name>
    <dbReference type="NCBI Taxonomy" id="349277"/>
    <lineage>
        <taxon>Bacteria</taxon>
        <taxon>Bacillati</taxon>
        <taxon>Actinomycetota</taxon>
        <taxon>Rubrobacteria</taxon>
        <taxon>Rubrobacterales</taxon>
        <taxon>Rubrobacteraceae</taxon>
        <taxon>environmental samples</taxon>
    </lineage>
</organism>